<dbReference type="AlphaFoldDB" id="A0A975EZK5"/>
<evidence type="ECO:0000313" key="3">
    <source>
        <dbReference type="EMBL" id="QTQ11647.1"/>
    </source>
</evidence>
<dbReference type="InterPro" id="IPR012341">
    <property type="entry name" value="6hp_glycosidase-like_sf"/>
</dbReference>
<dbReference type="InterPro" id="IPR010819">
    <property type="entry name" value="AGE/CE"/>
</dbReference>
<protein>
    <submittedName>
        <fullName evidence="3">AGE family epimerase/isomerase</fullName>
    </submittedName>
</protein>
<dbReference type="GO" id="GO:0005975">
    <property type="term" value="P:carbohydrate metabolic process"/>
    <property type="evidence" value="ECO:0007669"/>
    <property type="project" value="InterPro"/>
</dbReference>
<dbReference type="RefSeq" id="WP_210118441.1">
    <property type="nucleotide sequence ID" value="NZ_CP054257.1"/>
</dbReference>
<organism evidence="3 4">
    <name type="scientific">Treponema parvum</name>
    <dbReference type="NCBI Taxonomy" id="138851"/>
    <lineage>
        <taxon>Bacteria</taxon>
        <taxon>Pseudomonadati</taxon>
        <taxon>Spirochaetota</taxon>
        <taxon>Spirochaetia</taxon>
        <taxon>Spirochaetales</taxon>
        <taxon>Treponemataceae</taxon>
        <taxon>Treponema</taxon>
    </lineage>
</organism>
<evidence type="ECO:0000256" key="1">
    <source>
        <dbReference type="ARBA" id="ARBA00008558"/>
    </source>
</evidence>
<reference evidence="3" key="2">
    <citation type="journal article" date="2021" name="Microbiol. Resour. Announc.">
        <title>Complete Genome Sequences of Three Human Oral Treponema parvum Isolates.</title>
        <authorList>
            <person name="Zeng H."/>
            <person name="Watt R.M."/>
        </authorList>
    </citation>
    <scope>NUCLEOTIDE SEQUENCE</scope>
    <source>
        <strain evidence="3">ATCC 700773</strain>
    </source>
</reference>
<dbReference type="SUPFAM" id="SSF48208">
    <property type="entry name" value="Six-hairpin glycosidases"/>
    <property type="match status" value="1"/>
</dbReference>
<name>A0A975EZK5_9SPIR</name>
<reference evidence="3" key="1">
    <citation type="submission" date="2020-05" db="EMBL/GenBank/DDBJ databases">
        <authorList>
            <person name="Zeng H."/>
            <person name="Chan Y.K."/>
            <person name="Watt R.M."/>
        </authorList>
    </citation>
    <scope>NUCLEOTIDE SEQUENCE</scope>
    <source>
        <strain evidence="3">ATCC 700773</strain>
    </source>
</reference>
<gene>
    <name evidence="3" type="ORF">HRI96_05165</name>
</gene>
<dbReference type="Proteomes" id="UP000671995">
    <property type="component" value="Chromosome"/>
</dbReference>
<dbReference type="GO" id="GO:0016853">
    <property type="term" value="F:isomerase activity"/>
    <property type="evidence" value="ECO:0007669"/>
    <property type="project" value="UniProtKB-KW"/>
</dbReference>
<dbReference type="InterPro" id="IPR008928">
    <property type="entry name" value="6-hairpin_glycosidase_sf"/>
</dbReference>
<comment type="similarity">
    <text evidence="1">Belongs to the N-acylglucosamine 2-epimerase family.</text>
</comment>
<keyword evidence="2" id="KW-0413">Isomerase</keyword>
<sequence>MNYSAEKKIYVDQIQDNFLPYWSKFVDTENGGILNCINNYGDKKISDNKFTWSEGRWLWILCRLCDSAKKKILPNVDASLLETWADGTWNFINSHSVMEDKTCCYLLTRDGKRIRDERTGRFDASIYADCFALIGSSQYAILSKKQEAIDTSKALYESIKRRVETNNFLTEPYPIPEGYRPHGIPMILTNTVYEYIRMLEAFGLSSDDAVEFGKKNVKFVLDRLMNEDGYINEFISDFSDKEERLLDRHINPGHTIEDIWFQIEFLQAFGSLEKYLPRICKTAKQTWRLGWDSEYGGLFRFVDFEGGKPHGTSTGSQYEKLITDTWDMKLWWPHSEILYTYILLYKLTGDEEFNKIYKQSFDYIFKTFPNAEIGEWIQIRTRDGKPVDKLVALPVKDPFHILRNFIKITELI</sequence>
<proteinExistence type="inferred from homology"/>
<accession>A0A975EZK5</accession>
<dbReference type="Gene3D" id="1.50.10.10">
    <property type="match status" value="1"/>
</dbReference>
<dbReference type="Pfam" id="PF07221">
    <property type="entry name" value="GlcNAc_2-epim"/>
    <property type="match status" value="1"/>
</dbReference>
<dbReference type="EMBL" id="CP054257">
    <property type="protein sequence ID" value="QTQ11647.1"/>
    <property type="molecule type" value="Genomic_DNA"/>
</dbReference>
<evidence type="ECO:0000313" key="4">
    <source>
        <dbReference type="Proteomes" id="UP000671995"/>
    </source>
</evidence>
<dbReference type="PANTHER" id="PTHR15108">
    <property type="entry name" value="N-ACYLGLUCOSAMINE-2-EPIMERASE"/>
    <property type="match status" value="1"/>
</dbReference>
<evidence type="ECO:0000256" key="2">
    <source>
        <dbReference type="ARBA" id="ARBA00023235"/>
    </source>
</evidence>